<dbReference type="InParanoid" id="A0A3N4KRZ2"/>
<sequence length="102" mass="11726">MHLHLTGFMIVQTCIILPIAINPGTGHTQPRKKRNETYWVYIHIDSRRTKGDFLLTCSDSYRVLMFSINSPTTPIKYCFISERNILELYAAEVSSALYTNPT</sequence>
<reference evidence="2 3" key="1">
    <citation type="journal article" date="2018" name="Nat. Ecol. Evol.">
        <title>Pezizomycetes genomes reveal the molecular basis of ectomycorrhizal truffle lifestyle.</title>
        <authorList>
            <person name="Murat C."/>
            <person name="Payen T."/>
            <person name="Noel B."/>
            <person name="Kuo A."/>
            <person name="Morin E."/>
            <person name="Chen J."/>
            <person name="Kohler A."/>
            <person name="Krizsan K."/>
            <person name="Balestrini R."/>
            <person name="Da Silva C."/>
            <person name="Montanini B."/>
            <person name="Hainaut M."/>
            <person name="Levati E."/>
            <person name="Barry K.W."/>
            <person name="Belfiori B."/>
            <person name="Cichocki N."/>
            <person name="Clum A."/>
            <person name="Dockter R.B."/>
            <person name="Fauchery L."/>
            <person name="Guy J."/>
            <person name="Iotti M."/>
            <person name="Le Tacon F."/>
            <person name="Lindquist E.A."/>
            <person name="Lipzen A."/>
            <person name="Malagnac F."/>
            <person name="Mello A."/>
            <person name="Molinier V."/>
            <person name="Miyauchi S."/>
            <person name="Poulain J."/>
            <person name="Riccioni C."/>
            <person name="Rubini A."/>
            <person name="Sitrit Y."/>
            <person name="Splivallo R."/>
            <person name="Traeger S."/>
            <person name="Wang M."/>
            <person name="Zifcakova L."/>
            <person name="Wipf D."/>
            <person name="Zambonelli A."/>
            <person name="Paolocci F."/>
            <person name="Nowrousian M."/>
            <person name="Ottonello S."/>
            <person name="Baldrian P."/>
            <person name="Spatafora J.W."/>
            <person name="Henrissat B."/>
            <person name="Nagy L.G."/>
            <person name="Aury J.M."/>
            <person name="Wincker P."/>
            <person name="Grigoriev I.V."/>
            <person name="Bonfante P."/>
            <person name="Martin F.M."/>
        </authorList>
    </citation>
    <scope>NUCLEOTIDE SEQUENCE [LARGE SCALE GENOMIC DNA]</scope>
    <source>
        <strain evidence="2 3">CCBAS932</strain>
    </source>
</reference>
<keyword evidence="1" id="KW-0732">Signal</keyword>
<evidence type="ECO:0000313" key="2">
    <source>
        <dbReference type="EMBL" id="RPB08535.1"/>
    </source>
</evidence>
<dbReference type="EMBL" id="ML119162">
    <property type="protein sequence ID" value="RPB08535.1"/>
    <property type="molecule type" value="Genomic_DNA"/>
</dbReference>
<feature type="chain" id="PRO_5018102268" description="Plastocyanin-like domain-containing protein" evidence="1">
    <location>
        <begin position="27"/>
        <end position="102"/>
    </location>
</feature>
<name>A0A3N4KRZ2_9PEZI</name>
<proteinExistence type="predicted"/>
<dbReference type="AlphaFoldDB" id="A0A3N4KRZ2"/>
<evidence type="ECO:0000256" key="1">
    <source>
        <dbReference type="SAM" id="SignalP"/>
    </source>
</evidence>
<gene>
    <name evidence="2" type="ORF">P167DRAFT_341814</name>
</gene>
<keyword evidence="3" id="KW-1185">Reference proteome</keyword>
<organism evidence="2 3">
    <name type="scientific">Morchella conica CCBAS932</name>
    <dbReference type="NCBI Taxonomy" id="1392247"/>
    <lineage>
        <taxon>Eukaryota</taxon>
        <taxon>Fungi</taxon>
        <taxon>Dikarya</taxon>
        <taxon>Ascomycota</taxon>
        <taxon>Pezizomycotina</taxon>
        <taxon>Pezizomycetes</taxon>
        <taxon>Pezizales</taxon>
        <taxon>Morchellaceae</taxon>
        <taxon>Morchella</taxon>
    </lineage>
</organism>
<protein>
    <recommendedName>
        <fullName evidence="4">Plastocyanin-like domain-containing protein</fullName>
    </recommendedName>
</protein>
<feature type="signal peptide" evidence="1">
    <location>
        <begin position="1"/>
        <end position="26"/>
    </location>
</feature>
<dbReference type="Proteomes" id="UP000277580">
    <property type="component" value="Unassembled WGS sequence"/>
</dbReference>
<evidence type="ECO:0000313" key="3">
    <source>
        <dbReference type="Proteomes" id="UP000277580"/>
    </source>
</evidence>
<accession>A0A3N4KRZ2</accession>
<evidence type="ECO:0008006" key="4">
    <source>
        <dbReference type="Google" id="ProtNLM"/>
    </source>
</evidence>